<protein>
    <submittedName>
        <fullName evidence="2">Uncharacterized protein</fullName>
    </submittedName>
</protein>
<name>A0A0B7C2T9_9EUPU</name>
<sequence length="142" mass="16479">HTPKQTLPIIFRPNKRKSEQQSSKDQYQIRDEVKRQLFGNVDEDIEHKKHQASDQQLRNNSVLDNKESIDYGYKSPTDTDLISDRSSNKSNYVSSKSNIIPTDASTEICDVHSEKSYTISDQTDSEREILTDLFYCEFTLNK</sequence>
<organism evidence="2">
    <name type="scientific">Arion vulgaris</name>
    <dbReference type="NCBI Taxonomy" id="1028688"/>
    <lineage>
        <taxon>Eukaryota</taxon>
        <taxon>Metazoa</taxon>
        <taxon>Spiralia</taxon>
        <taxon>Lophotrochozoa</taxon>
        <taxon>Mollusca</taxon>
        <taxon>Gastropoda</taxon>
        <taxon>Heterobranchia</taxon>
        <taxon>Euthyneura</taxon>
        <taxon>Panpulmonata</taxon>
        <taxon>Eupulmonata</taxon>
        <taxon>Stylommatophora</taxon>
        <taxon>Helicina</taxon>
        <taxon>Arionoidea</taxon>
        <taxon>Arionidae</taxon>
        <taxon>Arion</taxon>
    </lineage>
</organism>
<gene>
    <name evidence="2" type="primary">ORF221453</name>
</gene>
<dbReference type="AlphaFoldDB" id="A0A0B7C2T9"/>
<feature type="region of interest" description="Disordered" evidence="1">
    <location>
        <begin position="1"/>
        <end position="94"/>
    </location>
</feature>
<accession>A0A0B7C2T9</accession>
<evidence type="ECO:0000256" key="1">
    <source>
        <dbReference type="SAM" id="MobiDB-lite"/>
    </source>
</evidence>
<feature type="non-terminal residue" evidence="2">
    <location>
        <position position="142"/>
    </location>
</feature>
<evidence type="ECO:0000313" key="2">
    <source>
        <dbReference type="EMBL" id="CEK99518.1"/>
    </source>
</evidence>
<feature type="non-terminal residue" evidence="2">
    <location>
        <position position="1"/>
    </location>
</feature>
<proteinExistence type="predicted"/>
<dbReference type="EMBL" id="HACG01052647">
    <property type="protein sequence ID" value="CEK99518.1"/>
    <property type="molecule type" value="Transcribed_RNA"/>
</dbReference>
<reference evidence="2" key="1">
    <citation type="submission" date="2014-12" db="EMBL/GenBank/DDBJ databases">
        <title>Insight into the proteome of Arion vulgaris.</title>
        <authorList>
            <person name="Aradska J."/>
            <person name="Bulat T."/>
            <person name="Smidak R."/>
            <person name="Sarate P."/>
            <person name="Gangsoo J."/>
            <person name="Sialana F."/>
            <person name="Bilban M."/>
            <person name="Lubec G."/>
        </authorList>
    </citation>
    <scope>NUCLEOTIDE SEQUENCE</scope>
    <source>
        <tissue evidence="2">Skin</tissue>
    </source>
</reference>
<feature type="compositionally biased region" description="Polar residues" evidence="1">
    <location>
        <begin position="53"/>
        <end position="63"/>
    </location>
</feature>